<dbReference type="OMA" id="RIARRCI"/>
<keyword evidence="7" id="KW-0407">Ion channel</keyword>
<dbReference type="EMBL" id="JH431500">
    <property type="status" value="NOT_ANNOTATED_CDS"/>
    <property type="molecule type" value="Genomic_DNA"/>
</dbReference>
<evidence type="ECO:0000256" key="8">
    <source>
        <dbReference type="SAM" id="Phobius"/>
    </source>
</evidence>
<evidence type="ECO:0000259" key="9">
    <source>
        <dbReference type="Pfam" id="PF07885"/>
    </source>
</evidence>
<dbReference type="Pfam" id="PF07885">
    <property type="entry name" value="Ion_trans_2"/>
    <property type="match status" value="1"/>
</dbReference>
<dbReference type="HOGENOM" id="CLU_022504_5_3_1"/>
<dbReference type="STRING" id="126957.T1ITT6"/>
<sequence length="214" mass="24066">MLLYLTNIGDVLAKMFKYVYARLCRCAVQDSSAIRQRRHLPGEGYRARHIVAHNSPKTTNAVTGDGGACKEKLRLPPEDEVRIEAIPEAVLDDDEYETKSHVTVPITLCLLILVLYICGGGWLFSEWEEWYFLDGCYFCFVTLTTIGFGDLVPGDTISSDEDSQVKLVLCSLYVLVGMALIAMCFNLMQEEVIHKVRSCGTRIGILKDRDEDDD</sequence>
<evidence type="ECO:0000256" key="6">
    <source>
        <dbReference type="ARBA" id="ARBA00023136"/>
    </source>
</evidence>
<keyword evidence="5" id="KW-0406">Ion transport</keyword>
<dbReference type="InterPro" id="IPR013099">
    <property type="entry name" value="K_chnl_dom"/>
</dbReference>
<evidence type="ECO:0000313" key="10">
    <source>
        <dbReference type="EnsemblMetazoa" id="SMAR004544-PA"/>
    </source>
</evidence>
<proteinExistence type="predicted"/>
<feature type="domain" description="Potassium channel" evidence="9">
    <location>
        <begin position="112"/>
        <end position="191"/>
    </location>
</feature>
<dbReference type="Gene3D" id="1.10.287.70">
    <property type="match status" value="1"/>
</dbReference>
<evidence type="ECO:0000256" key="5">
    <source>
        <dbReference type="ARBA" id="ARBA00023065"/>
    </source>
</evidence>
<dbReference type="GO" id="GO:0005886">
    <property type="term" value="C:plasma membrane"/>
    <property type="evidence" value="ECO:0007669"/>
    <property type="project" value="TreeGrafter"/>
</dbReference>
<evidence type="ECO:0000313" key="11">
    <source>
        <dbReference type="Proteomes" id="UP000014500"/>
    </source>
</evidence>
<feature type="transmembrane region" description="Helical" evidence="8">
    <location>
        <begin position="164"/>
        <end position="188"/>
    </location>
</feature>
<keyword evidence="6 8" id="KW-0472">Membrane</keyword>
<accession>T1ITT6</accession>
<feature type="transmembrane region" description="Helical" evidence="8">
    <location>
        <begin position="102"/>
        <end position="124"/>
    </location>
</feature>
<dbReference type="InterPro" id="IPR003280">
    <property type="entry name" value="2pore_dom_K_chnl"/>
</dbReference>
<dbReference type="AlphaFoldDB" id="T1ITT6"/>
<dbReference type="GO" id="GO:0015271">
    <property type="term" value="F:outward rectifier potassium channel activity"/>
    <property type="evidence" value="ECO:0007669"/>
    <property type="project" value="TreeGrafter"/>
</dbReference>
<dbReference type="Proteomes" id="UP000014500">
    <property type="component" value="Unassembled WGS sequence"/>
</dbReference>
<keyword evidence="2" id="KW-0813">Transport</keyword>
<evidence type="ECO:0000256" key="1">
    <source>
        <dbReference type="ARBA" id="ARBA00004141"/>
    </source>
</evidence>
<dbReference type="PANTHER" id="PTHR11003">
    <property type="entry name" value="POTASSIUM CHANNEL, SUBFAMILY K"/>
    <property type="match status" value="1"/>
</dbReference>
<comment type="subcellular location">
    <subcellularLocation>
        <location evidence="1">Membrane</location>
        <topology evidence="1">Multi-pass membrane protein</topology>
    </subcellularLocation>
</comment>
<keyword evidence="4 8" id="KW-1133">Transmembrane helix</keyword>
<dbReference type="SUPFAM" id="SSF81324">
    <property type="entry name" value="Voltage-gated potassium channels"/>
    <property type="match status" value="1"/>
</dbReference>
<name>T1ITT6_STRMM</name>
<organism evidence="10 11">
    <name type="scientific">Strigamia maritima</name>
    <name type="common">European centipede</name>
    <name type="synonym">Geophilus maritimus</name>
    <dbReference type="NCBI Taxonomy" id="126957"/>
    <lineage>
        <taxon>Eukaryota</taxon>
        <taxon>Metazoa</taxon>
        <taxon>Ecdysozoa</taxon>
        <taxon>Arthropoda</taxon>
        <taxon>Myriapoda</taxon>
        <taxon>Chilopoda</taxon>
        <taxon>Pleurostigmophora</taxon>
        <taxon>Geophilomorpha</taxon>
        <taxon>Linotaeniidae</taxon>
        <taxon>Strigamia</taxon>
    </lineage>
</organism>
<evidence type="ECO:0000256" key="3">
    <source>
        <dbReference type="ARBA" id="ARBA00022692"/>
    </source>
</evidence>
<evidence type="ECO:0000256" key="4">
    <source>
        <dbReference type="ARBA" id="ARBA00022989"/>
    </source>
</evidence>
<keyword evidence="11" id="KW-1185">Reference proteome</keyword>
<keyword evidence="3 8" id="KW-0812">Transmembrane</keyword>
<dbReference type="GO" id="GO:0030322">
    <property type="term" value="P:stabilization of membrane potential"/>
    <property type="evidence" value="ECO:0007669"/>
    <property type="project" value="TreeGrafter"/>
</dbReference>
<dbReference type="PhylomeDB" id="T1ITT6"/>
<evidence type="ECO:0000256" key="7">
    <source>
        <dbReference type="ARBA" id="ARBA00023303"/>
    </source>
</evidence>
<dbReference type="PANTHER" id="PTHR11003:SF352">
    <property type="entry name" value="BCDNA.GH04802-RELATED"/>
    <property type="match status" value="1"/>
</dbReference>
<dbReference type="EnsemblMetazoa" id="SMAR004544-RA">
    <property type="protein sequence ID" value="SMAR004544-PA"/>
    <property type="gene ID" value="SMAR004544"/>
</dbReference>
<reference evidence="10" key="2">
    <citation type="submission" date="2015-02" db="UniProtKB">
        <authorList>
            <consortium name="EnsemblMetazoa"/>
        </authorList>
    </citation>
    <scope>IDENTIFICATION</scope>
</reference>
<protein>
    <recommendedName>
        <fullName evidence="9">Potassium channel domain-containing protein</fullName>
    </recommendedName>
</protein>
<dbReference type="eggNOG" id="KOG1418">
    <property type="taxonomic scope" value="Eukaryota"/>
</dbReference>
<dbReference type="GO" id="GO:0022841">
    <property type="term" value="F:potassium ion leak channel activity"/>
    <property type="evidence" value="ECO:0007669"/>
    <property type="project" value="TreeGrafter"/>
</dbReference>
<feature type="transmembrane region" description="Helical" evidence="8">
    <location>
        <begin position="131"/>
        <end position="152"/>
    </location>
</feature>
<reference evidence="11" key="1">
    <citation type="submission" date="2011-05" db="EMBL/GenBank/DDBJ databases">
        <authorList>
            <person name="Richards S.R."/>
            <person name="Qu J."/>
            <person name="Jiang H."/>
            <person name="Jhangiani S.N."/>
            <person name="Agravi P."/>
            <person name="Goodspeed R."/>
            <person name="Gross S."/>
            <person name="Mandapat C."/>
            <person name="Jackson L."/>
            <person name="Mathew T."/>
            <person name="Pu L."/>
            <person name="Thornton R."/>
            <person name="Saada N."/>
            <person name="Wilczek-Boney K.B."/>
            <person name="Lee S."/>
            <person name="Kovar C."/>
            <person name="Wu Y."/>
            <person name="Scherer S.E."/>
            <person name="Worley K.C."/>
            <person name="Muzny D.M."/>
            <person name="Gibbs R."/>
        </authorList>
    </citation>
    <scope>NUCLEOTIDE SEQUENCE</scope>
    <source>
        <strain evidence="11">Brora</strain>
    </source>
</reference>
<evidence type="ECO:0000256" key="2">
    <source>
        <dbReference type="ARBA" id="ARBA00022448"/>
    </source>
</evidence>